<sequence>MVAVLSAEGEELEIAAPEFIRTAESNRQQRMSIQTQTSSSQETVGSTATVA</sequence>
<dbReference type="EMBL" id="CADCXU010015820">
    <property type="protein sequence ID" value="CAB0005041.1"/>
    <property type="molecule type" value="Genomic_DNA"/>
</dbReference>
<feature type="compositionally biased region" description="Low complexity" evidence="1">
    <location>
        <begin position="28"/>
        <end position="51"/>
    </location>
</feature>
<name>A0A6H5GRD3_9HEMI</name>
<evidence type="ECO:0000313" key="2">
    <source>
        <dbReference type="EMBL" id="CAB0005041.1"/>
    </source>
</evidence>
<reference evidence="2 3" key="1">
    <citation type="submission" date="2020-02" db="EMBL/GenBank/DDBJ databases">
        <authorList>
            <person name="Ferguson B K."/>
        </authorList>
    </citation>
    <scope>NUCLEOTIDE SEQUENCE [LARGE SCALE GENOMIC DNA]</scope>
</reference>
<accession>A0A6H5GRD3</accession>
<proteinExistence type="predicted"/>
<evidence type="ECO:0000256" key="1">
    <source>
        <dbReference type="SAM" id="MobiDB-lite"/>
    </source>
</evidence>
<keyword evidence="3" id="KW-1185">Reference proteome</keyword>
<evidence type="ECO:0000313" key="3">
    <source>
        <dbReference type="Proteomes" id="UP000479000"/>
    </source>
</evidence>
<feature type="region of interest" description="Disordered" evidence="1">
    <location>
        <begin position="25"/>
        <end position="51"/>
    </location>
</feature>
<dbReference type="AlphaFoldDB" id="A0A6H5GRD3"/>
<feature type="non-terminal residue" evidence="2">
    <location>
        <position position="51"/>
    </location>
</feature>
<organism evidence="2 3">
    <name type="scientific">Nesidiocoris tenuis</name>
    <dbReference type="NCBI Taxonomy" id="355587"/>
    <lineage>
        <taxon>Eukaryota</taxon>
        <taxon>Metazoa</taxon>
        <taxon>Ecdysozoa</taxon>
        <taxon>Arthropoda</taxon>
        <taxon>Hexapoda</taxon>
        <taxon>Insecta</taxon>
        <taxon>Pterygota</taxon>
        <taxon>Neoptera</taxon>
        <taxon>Paraneoptera</taxon>
        <taxon>Hemiptera</taxon>
        <taxon>Heteroptera</taxon>
        <taxon>Panheteroptera</taxon>
        <taxon>Cimicomorpha</taxon>
        <taxon>Miridae</taxon>
        <taxon>Dicyphina</taxon>
        <taxon>Nesidiocoris</taxon>
    </lineage>
</organism>
<dbReference type="Proteomes" id="UP000479000">
    <property type="component" value="Unassembled WGS sequence"/>
</dbReference>
<protein>
    <submittedName>
        <fullName evidence="2">Uncharacterized protein</fullName>
    </submittedName>
</protein>
<gene>
    <name evidence="2" type="ORF">NTEN_LOCUS10518</name>
</gene>